<comment type="caution">
    <text evidence="3">Lacks conserved residue(s) required for the propagation of feature annotation.</text>
</comment>
<dbReference type="GO" id="GO:0005886">
    <property type="term" value="C:plasma membrane"/>
    <property type="evidence" value="ECO:0007669"/>
    <property type="project" value="TreeGrafter"/>
</dbReference>
<evidence type="ECO:0000313" key="6">
    <source>
        <dbReference type="EMBL" id="EQB39261.1"/>
    </source>
</evidence>
<accession>T0JME1</accession>
<proteinExistence type="predicted"/>
<evidence type="ECO:0000256" key="1">
    <source>
        <dbReference type="ARBA" id="ARBA00012528"/>
    </source>
</evidence>
<dbReference type="Pfam" id="PF00072">
    <property type="entry name" value="Response_reg"/>
    <property type="match status" value="1"/>
</dbReference>
<feature type="modified residue" description="4-aspartylphosphate" evidence="3">
    <location>
        <position position="177"/>
    </location>
</feature>
<keyword evidence="7" id="KW-1185">Reference proteome</keyword>
<sequence length="417" mass="48152">MKKILVVDDSQTSLEMLKKEVQEHYDIRPYYAKNYKETLKLLNEHQGKFHASLLNLSLVDVAPLELVELTNSYEIPSVVILESDDKEIKELLLDKNIINVIFKNDTVSMKFAILDISRTLKNYDTTIMIVDDSKIYRNILKNSLKKIKLNIVEAEDGDEALQLLRSDQHQISLILTDYEMPNTNGLELTFKLREKYTKDSLGIIAISAVEDQNVISKFLKLGANDFINKRFTHNEIVTRVNSNLELLDLFARIKEMANKDFLTGAYNRRYFFEAGNSIYAKNTRKELPMAVAMLDIDKFKNINDTYGHDIGDIAIKEVKKILDKNLRVSDLMARFGGEEFCILLEDISLEHVEMLFEKIRKKFEQNVIKVESKFISYSVSIGIYFGLSKSLEDMIRLSDEALYDAKESGRNQIKIKL</sequence>
<dbReference type="EC" id="2.7.7.65" evidence="1"/>
<dbReference type="SMART" id="SM00448">
    <property type="entry name" value="REC"/>
    <property type="match status" value="2"/>
</dbReference>
<dbReference type="InterPro" id="IPR000160">
    <property type="entry name" value="GGDEF_dom"/>
</dbReference>
<dbReference type="Proteomes" id="UP000015520">
    <property type="component" value="Unassembled WGS sequence"/>
</dbReference>
<dbReference type="NCBIfam" id="TIGR00254">
    <property type="entry name" value="GGDEF"/>
    <property type="match status" value="1"/>
</dbReference>
<feature type="domain" description="Response regulatory" evidence="4">
    <location>
        <begin position="3"/>
        <end position="118"/>
    </location>
</feature>
<dbReference type="InterPro" id="IPR011006">
    <property type="entry name" value="CheY-like_superfamily"/>
</dbReference>
<name>T0JME1_9BACT</name>
<dbReference type="OrthoDB" id="9778432at2"/>
<dbReference type="Pfam" id="PF00990">
    <property type="entry name" value="GGDEF"/>
    <property type="match status" value="1"/>
</dbReference>
<dbReference type="GO" id="GO:0043709">
    <property type="term" value="P:cell adhesion involved in single-species biofilm formation"/>
    <property type="evidence" value="ECO:0007669"/>
    <property type="project" value="TreeGrafter"/>
</dbReference>
<dbReference type="SUPFAM" id="SSF55073">
    <property type="entry name" value="Nucleotide cyclase"/>
    <property type="match status" value="1"/>
</dbReference>
<dbReference type="PANTHER" id="PTHR45138">
    <property type="entry name" value="REGULATORY COMPONENTS OF SENSORY TRANSDUCTION SYSTEM"/>
    <property type="match status" value="1"/>
</dbReference>
<dbReference type="RefSeq" id="WP_021287711.1">
    <property type="nucleotide sequence ID" value="NZ_AUPZ01000009.1"/>
</dbReference>
<evidence type="ECO:0000256" key="3">
    <source>
        <dbReference type="PROSITE-ProRule" id="PRU00169"/>
    </source>
</evidence>
<evidence type="ECO:0000256" key="2">
    <source>
        <dbReference type="ARBA" id="ARBA00034247"/>
    </source>
</evidence>
<dbReference type="EMBL" id="AUPZ01000009">
    <property type="protein sequence ID" value="EQB39261.1"/>
    <property type="molecule type" value="Genomic_DNA"/>
</dbReference>
<evidence type="ECO:0000313" key="7">
    <source>
        <dbReference type="Proteomes" id="UP000015520"/>
    </source>
</evidence>
<dbReference type="PATRIC" id="fig|1172190.3.peg.1407"/>
<dbReference type="CDD" id="cd01949">
    <property type="entry name" value="GGDEF"/>
    <property type="match status" value="1"/>
</dbReference>
<dbReference type="PROSITE" id="PS50110">
    <property type="entry name" value="RESPONSE_REGULATORY"/>
    <property type="match status" value="2"/>
</dbReference>
<comment type="catalytic activity">
    <reaction evidence="2">
        <text>2 GTP = 3',3'-c-di-GMP + 2 diphosphate</text>
        <dbReference type="Rhea" id="RHEA:24898"/>
        <dbReference type="ChEBI" id="CHEBI:33019"/>
        <dbReference type="ChEBI" id="CHEBI:37565"/>
        <dbReference type="ChEBI" id="CHEBI:58805"/>
        <dbReference type="EC" id="2.7.7.65"/>
    </reaction>
</comment>
<dbReference type="InterPro" id="IPR029787">
    <property type="entry name" value="Nucleotide_cyclase"/>
</dbReference>
<dbReference type="GO" id="GO:0000160">
    <property type="term" value="P:phosphorelay signal transduction system"/>
    <property type="evidence" value="ECO:0007669"/>
    <property type="project" value="InterPro"/>
</dbReference>
<dbReference type="PANTHER" id="PTHR45138:SF9">
    <property type="entry name" value="DIGUANYLATE CYCLASE DGCM-RELATED"/>
    <property type="match status" value="1"/>
</dbReference>
<dbReference type="PROSITE" id="PS50887">
    <property type="entry name" value="GGDEF"/>
    <property type="match status" value="1"/>
</dbReference>
<evidence type="ECO:0000259" key="4">
    <source>
        <dbReference type="PROSITE" id="PS50110"/>
    </source>
</evidence>
<dbReference type="eggNOG" id="COG3706">
    <property type="taxonomic scope" value="Bacteria"/>
</dbReference>
<dbReference type="SUPFAM" id="SSF52172">
    <property type="entry name" value="CheY-like"/>
    <property type="match status" value="2"/>
</dbReference>
<comment type="caution">
    <text evidence="6">The sequence shown here is derived from an EMBL/GenBank/DDBJ whole genome shotgun (WGS) entry which is preliminary data.</text>
</comment>
<dbReference type="Gene3D" id="3.30.70.270">
    <property type="match status" value="1"/>
</dbReference>
<dbReference type="GO" id="GO:0052621">
    <property type="term" value="F:diguanylate cyclase activity"/>
    <property type="evidence" value="ECO:0007669"/>
    <property type="project" value="UniProtKB-EC"/>
</dbReference>
<dbReference type="AlphaFoldDB" id="T0JME1"/>
<evidence type="ECO:0000259" key="5">
    <source>
        <dbReference type="PROSITE" id="PS50887"/>
    </source>
</evidence>
<dbReference type="Gene3D" id="3.40.50.2300">
    <property type="match status" value="2"/>
</dbReference>
<protein>
    <recommendedName>
        <fullName evidence="1">diguanylate cyclase</fullName>
        <ecNumber evidence="1">2.7.7.65</ecNumber>
    </recommendedName>
</protein>
<dbReference type="InterPro" id="IPR001789">
    <property type="entry name" value="Sig_transdc_resp-reg_receiver"/>
</dbReference>
<feature type="domain" description="GGDEF" evidence="5">
    <location>
        <begin position="287"/>
        <end position="417"/>
    </location>
</feature>
<organism evidence="6 7">
    <name type="scientific">Sulfurimonas hongkongensis</name>
    <dbReference type="NCBI Taxonomy" id="1172190"/>
    <lineage>
        <taxon>Bacteria</taxon>
        <taxon>Pseudomonadati</taxon>
        <taxon>Campylobacterota</taxon>
        <taxon>Epsilonproteobacteria</taxon>
        <taxon>Campylobacterales</taxon>
        <taxon>Sulfurimonadaceae</taxon>
        <taxon>Sulfurimonas</taxon>
    </lineage>
</organism>
<dbReference type="STRING" id="1172190.M947_07270"/>
<dbReference type="SMART" id="SM00267">
    <property type="entry name" value="GGDEF"/>
    <property type="match status" value="1"/>
</dbReference>
<feature type="domain" description="Response regulatory" evidence="4">
    <location>
        <begin position="126"/>
        <end position="244"/>
    </location>
</feature>
<dbReference type="GO" id="GO:1902201">
    <property type="term" value="P:negative regulation of bacterial-type flagellum-dependent cell motility"/>
    <property type="evidence" value="ECO:0007669"/>
    <property type="project" value="TreeGrafter"/>
</dbReference>
<gene>
    <name evidence="6" type="ORF">M947_07270</name>
</gene>
<dbReference type="InterPro" id="IPR050469">
    <property type="entry name" value="Diguanylate_Cyclase"/>
</dbReference>
<keyword evidence="3" id="KW-0597">Phosphoprotein</keyword>
<dbReference type="FunFam" id="3.30.70.270:FF:000001">
    <property type="entry name" value="Diguanylate cyclase domain protein"/>
    <property type="match status" value="1"/>
</dbReference>
<reference evidence="6 7" key="1">
    <citation type="submission" date="2013-07" db="EMBL/GenBank/DDBJ databases">
        <title>Sulfurimonas hongkongensis AST-10 Genome Sequencing.</title>
        <authorList>
            <person name="Cai L."/>
            <person name="Zhang T."/>
        </authorList>
    </citation>
    <scope>NUCLEOTIDE SEQUENCE [LARGE SCALE GENOMIC DNA]</scope>
    <source>
        <strain evidence="6 7">AST-10</strain>
    </source>
</reference>
<dbReference type="InterPro" id="IPR043128">
    <property type="entry name" value="Rev_trsase/Diguanyl_cyclase"/>
</dbReference>